<evidence type="ECO:0000259" key="8">
    <source>
        <dbReference type="PROSITE" id="PS50067"/>
    </source>
</evidence>
<gene>
    <name evidence="9" type="ORF">K7432_000427</name>
</gene>
<proteinExistence type="inferred from homology"/>
<dbReference type="PROSITE" id="PS00411">
    <property type="entry name" value="KINESIN_MOTOR_1"/>
    <property type="match status" value="1"/>
</dbReference>
<feature type="coiled-coil region" evidence="6">
    <location>
        <begin position="1896"/>
        <end position="1923"/>
    </location>
</feature>
<dbReference type="Gene3D" id="3.40.850.10">
    <property type="entry name" value="Kinesin motor domain"/>
    <property type="match status" value="1"/>
</dbReference>
<feature type="coiled-coil region" evidence="6">
    <location>
        <begin position="578"/>
        <end position="1188"/>
    </location>
</feature>
<comment type="caution">
    <text evidence="9">The sequence shown here is derived from an EMBL/GenBank/DDBJ whole genome shotgun (WGS) entry which is preliminary data.</text>
</comment>
<reference evidence="9 10" key="1">
    <citation type="submission" date="2023-04" db="EMBL/GenBank/DDBJ databases">
        <title>Genome of Basidiobolus ranarum AG-B5.</title>
        <authorList>
            <person name="Stajich J.E."/>
            <person name="Carter-House D."/>
            <person name="Gryganskyi A."/>
        </authorList>
    </citation>
    <scope>NUCLEOTIDE SEQUENCE [LARGE SCALE GENOMIC DNA]</scope>
    <source>
        <strain evidence="9 10">AG-B5</strain>
    </source>
</reference>
<dbReference type="EMBL" id="JASJQH010006883">
    <property type="protein sequence ID" value="KAK9729277.1"/>
    <property type="molecule type" value="Genomic_DNA"/>
</dbReference>
<organism evidence="9 10">
    <name type="scientific">Basidiobolus ranarum</name>
    <dbReference type="NCBI Taxonomy" id="34480"/>
    <lineage>
        <taxon>Eukaryota</taxon>
        <taxon>Fungi</taxon>
        <taxon>Fungi incertae sedis</taxon>
        <taxon>Zoopagomycota</taxon>
        <taxon>Entomophthoromycotina</taxon>
        <taxon>Basidiobolomycetes</taxon>
        <taxon>Basidiobolales</taxon>
        <taxon>Basidiobolaceae</taxon>
        <taxon>Basidiobolus</taxon>
    </lineage>
</organism>
<feature type="coiled-coil region" evidence="6">
    <location>
        <begin position="1214"/>
        <end position="1430"/>
    </location>
</feature>
<feature type="domain" description="Kinesin motor" evidence="8">
    <location>
        <begin position="5"/>
        <end position="338"/>
    </location>
</feature>
<name>A0ABR2WB75_9FUNG</name>
<keyword evidence="3 6" id="KW-0175">Coiled coil</keyword>
<dbReference type="SUPFAM" id="SSF52540">
    <property type="entry name" value="P-loop containing nucleoside triphosphate hydrolases"/>
    <property type="match status" value="1"/>
</dbReference>
<evidence type="ECO:0000256" key="1">
    <source>
        <dbReference type="ARBA" id="ARBA00022741"/>
    </source>
</evidence>
<feature type="coiled-coil region" evidence="6">
    <location>
        <begin position="1510"/>
        <end position="1772"/>
    </location>
</feature>
<keyword evidence="4 5" id="KW-0505">Motor protein</keyword>
<sequence>MDPDKINVAIRARPLNQREINGGQRSEWAIEGNSICLASQDNRAPTSTYYFDKIFSEEADTSKIYDVVAKNIILSTMNGVNGTIFAYGQTSSGKTFTMHGCKEEPGIIPMAIQDIFRYILETPDREFLLRVSYLEIYNEVIKDLLNPENQNLKIHEDPTRGVFVGKLTEAIVLSPEEVIQLMKKGESNRHVGETNMNERSSRSHTIFRMIIESRERSKESKRDSQTNVGGAVKVSSLNLVDLAGSERVGQTGAEGIRLREGGHINKSLLALGTVIAKLADQDSDRGHIPYRDSKLTRILQPSLGGNARTAIICAITTASSFYEETISTLKFASRAKTISNKPEVNEVLTDEVLLKRYRKQINSLKKQLDEVKNQKEDDETKTQTPDKRLRTMLKEKEEEKTRLLSHYENLKKMILTSTHMNSSANIKAAQKVRRRTWFPGFNNDRAEIGDLDTDTNGNFDVKRKAERVSIVHQETSTEILDKVTHEMTKIKKEKDNFSVRVNSLMDDRQKIVSAIEELIESDVSEQQLEALPQELKSLGDYLNNLKSSLEYNKCIIQKNAEMYSETERFLQMETKSIQTAYQEKVDEYEKTKQSLQAIIDETQNHMQDYEMKQKKIVEERDAEIQTARKSLADLEIKYNDILETKEKELLTAETEIQNLTEAKAVLEEQVEEINAEADELVLQFNTQLKEKQEEIENAVQKLNELQDEFEQELQNHQTEVQDYQAQLESIAEEHVQIVQNSQEELNKIKIELEQLQEVKANLETSKEEELSLLKEAMANQEEKAKEEIQQITESRDAAKGDLDMVKSQLAEMESVHEEKSKELESTIRRLSEEHDSVISQKESLQKEMSKVQSEYESLCAEHSSSKEMIEKLEQESSEMTAAHSSLQKSYEEVDDQRQSLVDRNTELLSKLVQLEERLVASEKAAGELHEDLARLRTLKVEFNSKVTEVQELQSLVSNLKDKLESSNSQIDQLNAQGQELLSNFEETKERLSKSEDMISSLEQEKSNLSEQLTESLNVNAELKQAMQGSNSSMFEMQEIVETERRRIKEFEANTKQLGIQLSELQESLDSKELELSDEIEKSNLKYENLQEQSQREIEEIRSNYEQMLEEMKSELNEVRDTTQQTEQQKNDLEIEFKGMLDSAFEEKDLILEQLTKSQEECESLKEKLALCEANFAETENLLADQKAQTQSSIKSLQEVTALKGELHIKIAILKKQHTSIVQEHKEEVQALQNLLEQTLSHFVAFVEQNQSDVDRLEAEKQEAIDNFTQVTKELEEWKDSANNSDDRLANVAKSLECEKERSAHLTNEITNITRELESTKETLKEKDMQIELQCNEAEEALAQAYEESTENIRKLKELHAEQIRELEHSLENDVNAAKNEASDKLKSTQDTYAQKVRELETKLEESTNELNDVQNTLSETDAKYKQLSSKVESGLYTPVQDYQNAVEALHAYETELTKTLEVLKKERAQSEAFKQKYYMISEELDNVKEQMQEHELMISNQTTHDFEIKIKQLEEDHNQTILTLRKQMSETESNLNSSKQLICDQESKLKAMEENHAQDMQSLTTSLEEAQQALNASQLLVSTRDDTIKEIEDKHAQTLLELRDKIAETERDLEITEQMASDQTTGNKELTVELESLQTEIQNLKEQNNLLQQNKSDLESKQQDLTSSIEDLQVQLQSSAGISQEAEDLKKELSIADERLLLAEEEQSTLQDQIKKQNEQIQSLTEELENLDKDLKQQLSNAEDISVLRNRISELEDDVQISRSEISSFKQENELLVEELTHSKEKIDQVTSELSSGEHENAVNLLNSELSDRESELRAIRKELTNYKQETEKQIINLKKENKAIMDSLMEEYEVKEQIWVSEKEKYDATEKQLQLEIDRNQIAFAKENKLNSLKVVELEDRVRELTENLSIGQQKLAELQQSLHQRESEAEFSSKKLLKLETQISKESSEVETSQDTPDGQLDVVRSLNNELDQLRSENEVLRKEYRTIVLVKNNEISKSRQTADSLLQAQMENDKLKRKIDTLMSNTKIEEKKPIEDNPPAKRHTRSSRISNSTSEISSNIVSPKRKAVVDLSVEIETKVDNSTRRTTRTAAKKTRVEALDTSSSELKSSISEESTVTEESKQTKPVRRLRPLRSRRGANKDNDEEAATPECNQQ</sequence>
<feature type="region of interest" description="Disordered" evidence="7">
    <location>
        <begin position="2077"/>
        <end position="2157"/>
    </location>
</feature>
<feature type="region of interest" description="Disordered" evidence="7">
    <location>
        <begin position="2025"/>
        <end position="2065"/>
    </location>
</feature>
<dbReference type="CDD" id="cd01374">
    <property type="entry name" value="KISc_CENP_E"/>
    <property type="match status" value="1"/>
</dbReference>
<feature type="compositionally biased region" description="Basic residues" evidence="7">
    <location>
        <begin position="2127"/>
        <end position="2140"/>
    </location>
</feature>
<evidence type="ECO:0000256" key="5">
    <source>
        <dbReference type="PROSITE-ProRule" id="PRU00283"/>
    </source>
</evidence>
<dbReference type="PANTHER" id="PTHR47968">
    <property type="entry name" value="CENTROMERE PROTEIN E"/>
    <property type="match status" value="1"/>
</dbReference>
<evidence type="ECO:0000313" key="10">
    <source>
        <dbReference type="Proteomes" id="UP001479436"/>
    </source>
</evidence>
<dbReference type="Proteomes" id="UP001479436">
    <property type="component" value="Unassembled WGS sequence"/>
</dbReference>
<feature type="coiled-coil region" evidence="6">
    <location>
        <begin position="1803"/>
        <end position="1848"/>
    </location>
</feature>
<keyword evidence="1 5" id="KW-0547">Nucleotide-binding</keyword>
<feature type="coiled-coil region" evidence="6">
    <location>
        <begin position="354"/>
        <end position="413"/>
    </location>
</feature>
<feature type="binding site" evidence="5">
    <location>
        <begin position="88"/>
        <end position="95"/>
    </location>
    <ligand>
        <name>ATP</name>
        <dbReference type="ChEBI" id="CHEBI:30616"/>
    </ligand>
</feature>
<evidence type="ECO:0000256" key="2">
    <source>
        <dbReference type="ARBA" id="ARBA00022840"/>
    </source>
</evidence>
<evidence type="ECO:0000313" key="9">
    <source>
        <dbReference type="EMBL" id="KAK9729277.1"/>
    </source>
</evidence>
<dbReference type="InterPro" id="IPR036961">
    <property type="entry name" value="Kinesin_motor_dom_sf"/>
</dbReference>
<evidence type="ECO:0000256" key="4">
    <source>
        <dbReference type="ARBA" id="ARBA00023175"/>
    </source>
</evidence>
<keyword evidence="2 5" id="KW-0067">ATP-binding</keyword>
<protein>
    <recommendedName>
        <fullName evidence="8">Kinesin motor domain-containing protein</fullName>
    </recommendedName>
</protein>
<dbReference type="InterPro" id="IPR001752">
    <property type="entry name" value="Kinesin_motor_dom"/>
</dbReference>
<dbReference type="InterPro" id="IPR027417">
    <property type="entry name" value="P-loop_NTPase"/>
</dbReference>
<dbReference type="InterPro" id="IPR027640">
    <property type="entry name" value="Kinesin-like_fam"/>
</dbReference>
<evidence type="ECO:0000256" key="6">
    <source>
        <dbReference type="SAM" id="Coils"/>
    </source>
</evidence>
<comment type="similarity">
    <text evidence="5">Belongs to the TRAFAC class myosin-kinesin ATPase superfamily. Kinesin family.</text>
</comment>
<dbReference type="Pfam" id="PF00225">
    <property type="entry name" value="Kinesin"/>
    <property type="match status" value="1"/>
</dbReference>
<feature type="compositionally biased region" description="Low complexity" evidence="7">
    <location>
        <begin position="2050"/>
        <end position="2065"/>
    </location>
</feature>
<dbReference type="PANTHER" id="PTHR47968:SF75">
    <property type="entry name" value="CENTROMERE-ASSOCIATED PROTEIN E"/>
    <property type="match status" value="1"/>
</dbReference>
<dbReference type="PROSITE" id="PS50067">
    <property type="entry name" value="KINESIN_MOTOR_2"/>
    <property type="match status" value="1"/>
</dbReference>
<dbReference type="SMART" id="SM00129">
    <property type="entry name" value="KISc"/>
    <property type="match status" value="1"/>
</dbReference>
<evidence type="ECO:0000256" key="7">
    <source>
        <dbReference type="SAM" id="MobiDB-lite"/>
    </source>
</evidence>
<dbReference type="PRINTS" id="PR00380">
    <property type="entry name" value="KINESINHEAVY"/>
</dbReference>
<dbReference type="InterPro" id="IPR019821">
    <property type="entry name" value="Kinesin_motor_CS"/>
</dbReference>
<evidence type="ECO:0000256" key="3">
    <source>
        <dbReference type="ARBA" id="ARBA00023054"/>
    </source>
</evidence>
<keyword evidence="10" id="KW-1185">Reference proteome</keyword>
<accession>A0ABR2WB75</accession>
<feature type="compositionally biased region" description="Low complexity" evidence="7">
    <location>
        <begin position="2105"/>
        <end position="2117"/>
    </location>
</feature>
<feature type="compositionally biased region" description="Basic and acidic residues" evidence="7">
    <location>
        <begin position="2030"/>
        <end position="2042"/>
    </location>
</feature>
<dbReference type="Gene3D" id="1.10.287.1490">
    <property type="match status" value="1"/>
</dbReference>